<accession>A0A7M7K6V5</accession>
<evidence type="ECO:0000256" key="5">
    <source>
        <dbReference type="PROSITE-ProRule" id="PRU00880"/>
    </source>
</evidence>
<feature type="domain" description="PIK helical" evidence="8">
    <location>
        <begin position="478"/>
        <end position="656"/>
    </location>
</feature>
<organism evidence="11 12">
    <name type="scientific">Varroa destructor</name>
    <name type="common">Honeybee mite</name>
    <dbReference type="NCBI Taxonomy" id="109461"/>
    <lineage>
        <taxon>Eukaryota</taxon>
        <taxon>Metazoa</taxon>
        <taxon>Ecdysozoa</taxon>
        <taxon>Arthropoda</taxon>
        <taxon>Chelicerata</taxon>
        <taxon>Arachnida</taxon>
        <taxon>Acari</taxon>
        <taxon>Parasitiformes</taxon>
        <taxon>Mesostigmata</taxon>
        <taxon>Gamasina</taxon>
        <taxon>Dermanyssoidea</taxon>
        <taxon>Varroidae</taxon>
        <taxon>Varroa</taxon>
    </lineage>
</organism>
<dbReference type="InterPro" id="IPR003113">
    <property type="entry name" value="PI3K_ABD"/>
</dbReference>
<dbReference type="EnsemblMetazoa" id="XM_022806353">
    <property type="protein sequence ID" value="XP_022662088"/>
    <property type="gene ID" value="LOC111250726"/>
</dbReference>
<evidence type="ECO:0000259" key="9">
    <source>
        <dbReference type="PROSITE" id="PS51546"/>
    </source>
</evidence>
<dbReference type="InterPro" id="IPR029071">
    <property type="entry name" value="Ubiquitin-like_domsf"/>
</dbReference>
<evidence type="ECO:0008006" key="13">
    <source>
        <dbReference type="Google" id="ProtNLM"/>
    </source>
</evidence>
<dbReference type="GO" id="GO:0035005">
    <property type="term" value="F:1-phosphatidylinositol-4-phosphate 3-kinase activity"/>
    <property type="evidence" value="ECO:0007669"/>
    <property type="project" value="TreeGrafter"/>
</dbReference>
<dbReference type="SUPFAM" id="SSF56112">
    <property type="entry name" value="Protein kinase-like (PK-like)"/>
    <property type="match status" value="1"/>
</dbReference>
<dbReference type="InterPro" id="IPR000341">
    <property type="entry name" value="PI3K_Ras-bd_dom"/>
</dbReference>
<keyword evidence="1" id="KW-0808">Transferase</keyword>
<dbReference type="Pfam" id="PF00613">
    <property type="entry name" value="PI3Ka"/>
    <property type="match status" value="1"/>
</dbReference>
<dbReference type="GO" id="GO:0005737">
    <property type="term" value="C:cytoplasm"/>
    <property type="evidence" value="ECO:0007669"/>
    <property type="project" value="TreeGrafter"/>
</dbReference>
<dbReference type="InterPro" id="IPR011009">
    <property type="entry name" value="Kinase-like_dom_sf"/>
</dbReference>
<dbReference type="GO" id="GO:0016477">
    <property type="term" value="P:cell migration"/>
    <property type="evidence" value="ECO:0007669"/>
    <property type="project" value="TreeGrafter"/>
</dbReference>
<dbReference type="InterPro" id="IPR042236">
    <property type="entry name" value="PI3K_accessory_sf"/>
</dbReference>
<dbReference type="Gene3D" id="3.10.20.770">
    <property type="match status" value="1"/>
</dbReference>
<dbReference type="FunFam" id="1.10.1070.11:FF:000001">
    <property type="entry name" value="Phosphatidylinositol 4,5-bisphosphate 3-kinase catalytic subunit"/>
    <property type="match status" value="1"/>
</dbReference>
<dbReference type="InterPro" id="IPR035892">
    <property type="entry name" value="C2_domain_sf"/>
</dbReference>
<dbReference type="SMART" id="SM00146">
    <property type="entry name" value="PI3Kc"/>
    <property type="match status" value="1"/>
</dbReference>
<evidence type="ECO:0000256" key="3">
    <source>
        <dbReference type="ARBA" id="ARBA00022777"/>
    </source>
</evidence>
<keyword evidence="12" id="KW-1185">Reference proteome</keyword>
<dbReference type="CDD" id="cd05165">
    <property type="entry name" value="PI3Kc_I"/>
    <property type="match status" value="1"/>
</dbReference>
<dbReference type="Pfam" id="PF00454">
    <property type="entry name" value="PI3_PI4_kinase"/>
    <property type="match status" value="1"/>
</dbReference>
<dbReference type="Proteomes" id="UP000594260">
    <property type="component" value="Unplaced"/>
</dbReference>
<dbReference type="SUPFAM" id="SSF48371">
    <property type="entry name" value="ARM repeat"/>
    <property type="match status" value="1"/>
</dbReference>
<keyword evidence="2" id="KW-0547">Nucleotide-binding</keyword>
<evidence type="ECO:0000259" key="10">
    <source>
        <dbReference type="PROSITE" id="PS51547"/>
    </source>
</evidence>
<feature type="domain" description="PI3K-ABD" evidence="7">
    <location>
        <begin position="14"/>
        <end position="103"/>
    </location>
</feature>
<dbReference type="Pfam" id="PF00792">
    <property type="entry name" value="PI3K_C2"/>
    <property type="match status" value="1"/>
</dbReference>
<evidence type="ECO:0000313" key="12">
    <source>
        <dbReference type="Proteomes" id="UP000594260"/>
    </source>
</evidence>
<dbReference type="GeneID" id="111250726"/>
<dbReference type="Pfam" id="PF02192">
    <property type="entry name" value="PI3K_p85B"/>
    <property type="match status" value="1"/>
</dbReference>
<dbReference type="PROSITE" id="PS51545">
    <property type="entry name" value="PIK_HELICAL"/>
    <property type="match status" value="1"/>
</dbReference>
<dbReference type="OMA" id="RWSEWLN"/>
<dbReference type="InterPro" id="IPR001263">
    <property type="entry name" value="PI3K_accessory_dom"/>
</dbReference>
<dbReference type="Pfam" id="PF00794">
    <property type="entry name" value="PI3K_rbd"/>
    <property type="match status" value="1"/>
</dbReference>
<dbReference type="InterPro" id="IPR015433">
    <property type="entry name" value="PI3/4_kinase"/>
</dbReference>
<dbReference type="SMART" id="SM00144">
    <property type="entry name" value="PI3K_rbd"/>
    <property type="match status" value="1"/>
</dbReference>
<dbReference type="GO" id="GO:0016303">
    <property type="term" value="F:1-phosphatidylinositol-3-kinase activity"/>
    <property type="evidence" value="ECO:0007669"/>
    <property type="project" value="TreeGrafter"/>
</dbReference>
<dbReference type="SUPFAM" id="SSF49562">
    <property type="entry name" value="C2 domain (Calcium/lipid-binding domain, CaLB)"/>
    <property type="match status" value="1"/>
</dbReference>
<dbReference type="PROSITE" id="PS50290">
    <property type="entry name" value="PI3_4_KINASE_3"/>
    <property type="match status" value="1"/>
</dbReference>
<proteinExistence type="inferred from homology"/>
<dbReference type="OrthoDB" id="67688at2759"/>
<sequence>MPPSSGELYDFRCMPQEITVDCLLPTGIIVPLGCIREATLAQVKTNLFLEARHYPLFGLLREPENYSFVSVLQSSDLIEFVDENRRLCDLRLFKPLLKLAESSENPEERKTEAAINQAVGGCVHDFMHDQDEEVVHFRKQIMQECADVVSRRDRGTVDDRLAYIYPPDIEMVTELPANIKARLKYDGSFDVKMWVIYKNDEYTSSHLTLFPNSKSNDLSEMAVEHLGHLMNSNEPHVVKVCGQKQYLCGPYELGQYKYIRECLAKGQLPQLMLIPRSKVYEEVPPTGFRLPSYARRKTGADLVSRQMLYHINDHFKVKIMSAYYLNVTNVDKVFVRAGIYHGTEQLCQEQDSKKVDNSCPEWKETLKFNLFVPDIPRSARLCISVCAVLKKSRESVQIAWGNVPLFDFRSVLVSGKMKLPLWPVPKGLTELLNPLGTTQRNRKAECAGLMIEFDKYSPNVRYPTFDEVCSNGQRFLDVKDSENPNFETKELLHELIKKDPLFEITEQDKMLIWTYRYYLKKHLPDSLPKVLDAVEWNKRNQVSEMYRLLRGWPLVSPEIALELLDCKYPDVFVRDQAVHWLHQNLPNKLLAQYLLQLVQVLKYEPYLDNPLGKFLLRRALLNYSIGHYFFWHLKAEMHDQSVAFKFGLLLEAFCRGMGSHLRPVVQQVGALEKLTQITDALKSDTCRDKKAYLDKQLAQEDYLDVLQNFPSPLNNTKLLGDLEVPRCRVMGSAKKPLWLIWQNPEFLGDNSFLNYHQLIFKNGDDLRQDMLTLQVIRIMDSIWKQEGLDMRMMPYAVLSTGENVGLIEVVKDALTVMDIQRTSRLSKFQFDSTRLHRWIKEKNPDERSYLAAVETFTHSCAGYCVATFILGIGDRNPDNIMVNEEGQIFHIDFGHFLGHFKKKFGINRERVPFVLTEDFLCVIARGEDQPHKTPHFTAFQELCYRAYSILHKHSRLLITLFTMMLSTGIPELQSIEDITYLRNTLQVDRDESEALHYFQTQLSDAYGGAWSTKLDWFFHSVKHM</sequence>
<evidence type="ECO:0000259" key="6">
    <source>
        <dbReference type="PROSITE" id="PS50290"/>
    </source>
</evidence>
<feature type="domain" description="PI3K-RBD" evidence="9">
    <location>
        <begin position="186"/>
        <end position="275"/>
    </location>
</feature>
<dbReference type="Gene3D" id="3.30.1010.10">
    <property type="entry name" value="Phosphatidylinositol 3-kinase Catalytic Subunit, Chain A, domain 4"/>
    <property type="match status" value="1"/>
</dbReference>
<dbReference type="PROSITE" id="PS51546">
    <property type="entry name" value="PI3K_RBD"/>
    <property type="match status" value="1"/>
</dbReference>
<evidence type="ECO:0000256" key="2">
    <source>
        <dbReference type="ARBA" id="ARBA00022741"/>
    </source>
</evidence>
<dbReference type="InterPro" id="IPR016024">
    <property type="entry name" value="ARM-type_fold"/>
</dbReference>
<dbReference type="PANTHER" id="PTHR10048">
    <property type="entry name" value="PHOSPHATIDYLINOSITOL KINASE"/>
    <property type="match status" value="1"/>
</dbReference>
<dbReference type="PROSITE" id="PS51547">
    <property type="entry name" value="C2_PI3K"/>
    <property type="match status" value="1"/>
</dbReference>
<feature type="domain" description="C2 PI3K-type" evidence="10">
    <location>
        <begin position="311"/>
        <end position="458"/>
    </location>
</feature>
<name>A0A7M7K6V5_VARDE</name>
<dbReference type="Gene3D" id="1.25.40.70">
    <property type="entry name" value="Phosphatidylinositol 3-kinase, accessory domain (PIK)"/>
    <property type="match status" value="1"/>
</dbReference>
<dbReference type="FunCoup" id="A0A7M7K6V5">
    <property type="interactions" value="730"/>
</dbReference>
<dbReference type="InterPro" id="IPR018936">
    <property type="entry name" value="PI3/4_kinase_CS"/>
</dbReference>
<dbReference type="SMART" id="SM00142">
    <property type="entry name" value="PI3K_C2"/>
    <property type="match status" value="1"/>
</dbReference>
<dbReference type="GO" id="GO:0005524">
    <property type="term" value="F:ATP binding"/>
    <property type="evidence" value="ECO:0007669"/>
    <property type="project" value="UniProtKB-KW"/>
</dbReference>
<dbReference type="GO" id="GO:0005886">
    <property type="term" value="C:plasma membrane"/>
    <property type="evidence" value="ECO:0007669"/>
    <property type="project" value="TreeGrafter"/>
</dbReference>
<dbReference type="InParanoid" id="A0A7M7K6V5"/>
<dbReference type="InterPro" id="IPR000403">
    <property type="entry name" value="PI3/4_kinase_cat_dom"/>
</dbReference>
<comment type="similarity">
    <text evidence="5">Belongs to the PI3/PI4-kinase family.</text>
</comment>
<dbReference type="GO" id="GO:0043491">
    <property type="term" value="P:phosphatidylinositol 3-kinase/protein kinase B signal transduction"/>
    <property type="evidence" value="ECO:0007669"/>
    <property type="project" value="TreeGrafter"/>
</dbReference>
<dbReference type="Gene3D" id="1.10.1070.11">
    <property type="entry name" value="Phosphatidylinositol 3-/4-kinase, catalytic domain"/>
    <property type="match status" value="1"/>
</dbReference>
<dbReference type="RefSeq" id="XP_022662088.1">
    <property type="nucleotide sequence ID" value="XM_022806353.1"/>
</dbReference>
<protein>
    <recommendedName>
        <fullName evidence="13">Phosphatidylinositol-4,5-bisphosphate 3-kinase</fullName>
    </recommendedName>
</protein>
<dbReference type="PANTHER" id="PTHR10048:SF111">
    <property type="entry name" value="PHOSPHATIDYLINOSITOL 3-KINASE AGE-1"/>
    <property type="match status" value="1"/>
</dbReference>
<evidence type="ECO:0000259" key="7">
    <source>
        <dbReference type="PROSITE" id="PS51544"/>
    </source>
</evidence>
<keyword evidence="4" id="KW-0067">ATP-binding</keyword>
<evidence type="ECO:0000313" key="11">
    <source>
        <dbReference type="EnsemblMetazoa" id="XP_022662088"/>
    </source>
</evidence>
<feature type="domain" description="PI3K/PI4K catalytic" evidence="6">
    <location>
        <begin position="723"/>
        <end position="1010"/>
    </location>
</feature>
<dbReference type="SUPFAM" id="SSF54236">
    <property type="entry name" value="Ubiquitin-like"/>
    <property type="match status" value="1"/>
</dbReference>
<evidence type="ECO:0000256" key="1">
    <source>
        <dbReference type="ARBA" id="ARBA00022679"/>
    </source>
</evidence>
<evidence type="ECO:0000259" key="8">
    <source>
        <dbReference type="PROSITE" id="PS51545"/>
    </source>
</evidence>
<dbReference type="AlphaFoldDB" id="A0A7M7K6V5"/>
<dbReference type="KEGG" id="vde:111250726"/>
<dbReference type="CTD" id="42446"/>
<dbReference type="PROSITE" id="PS00916">
    <property type="entry name" value="PI3_4_KINASE_2"/>
    <property type="match status" value="1"/>
</dbReference>
<dbReference type="PROSITE" id="PS00915">
    <property type="entry name" value="PI3_4_KINASE_1"/>
    <property type="match status" value="1"/>
</dbReference>
<dbReference type="InterPro" id="IPR002420">
    <property type="entry name" value="PI3K-type_C2_dom"/>
</dbReference>
<dbReference type="Gene3D" id="2.60.40.150">
    <property type="entry name" value="C2 domain"/>
    <property type="match status" value="1"/>
</dbReference>
<dbReference type="SMART" id="SM00145">
    <property type="entry name" value="PI3Ka"/>
    <property type="match status" value="1"/>
</dbReference>
<dbReference type="SMART" id="SM00143">
    <property type="entry name" value="PI3K_p85B"/>
    <property type="match status" value="1"/>
</dbReference>
<dbReference type="PROSITE" id="PS51544">
    <property type="entry name" value="PI3K_ABD"/>
    <property type="match status" value="1"/>
</dbReference>
<dbReference type="GO" id="GO:0048015">
    <property type="term" value="P:phosphatidylinositol-mediated signaling"/>
    <property type="evidence" value="ECO:0007669"/>
    <property type="project" value="TreeGrafter"/>
</dbReference>
<reference evidence="11" key="1">
    <citation type="submission" date="2021-01" db="UniProtKB">
        <authorList>
            <consortium name="EnsemblMetazoa"/>
        </authorList>
    </citation>
    <scope>IDENTIFICATION</scope>
</reference>
<evidence type="ECO:0000256" key="4">
    <source>
        <dbReference type="ARBA" id="ARBA00022840"/>
    </source>
</evidence>
<dbReference type="FunFam" id="3.30.1010.10:FF:000007">
    <property type="entry name" value="Phosphatidylinositol 4,5-bisphosphate 3-kinase catalytic subunit"/>
    <property type="match status" value="1"/>
</dbReference>
<keyword evidence="3" id="KW-0418">Kinase</keyword>
<dbReference type="InterPro" id="IPR036940">
    <property type="entry name" value="PI3/4_kinase_cat_sf"/>
</dbReference>
<dbReference type="GO" id="GO:0005942">
    <property type="term" value="C:phosphatidylinositol 3-kinase complex"/>
    <property type="evidence" value="ECO:0007669"/>
    <property type="project" value="TreeGrafter"/>
</dbReference>